<gene>
    <name evidence="1" type="ORF">MSG28_009374</name>
</gene>
<accession>A0ACC0KY79</accession>
<name>A0ACC0KY79_CHOFU</name>
<keyword evidence="2" id="KW-1185">Reference proteome</keyword>
<dbReference type="EMBL" id="CM046115">
    <property type="protein sequence ID" value="KAI8441122.1"/>
    <property type="molecule type" value="Genomic_DNA"/>
</dbReference>
<comment type="caution">
    <text evidence="1">The sequence shown here is derived from an EMBL/GenBank/DDBJ whole genome shotgun (WGS) entry which is preliminary data.</text>
</comment>
<organism evidence="1 2">
    <name type="scientific">Choristoneura fumiferana</name>
    <name type="common">Spruce budworm moth</name>
    <name type="synonym">Archips fumiferana</name>
    <dbReference type="NCBI Taxonomy" id="7141"/>
    <lineage>
        <taxon>Eukaryota</taxon>
        <taxon>Metazoa</taxon>
        <taxon>Ecdysozoa</taxon>
        <taxon>Arthropoda</taxon>
        <taxon>Hexapoda</taxon>
        <taxon>Insecta</taxon>
        <taxon>Pterygota</taxon>
        <taxon>Neoptera</taxon>
        <taxon>Endopterygota</taxon>
        <taxon>Lepidoptera</taxon>
        <taxon>Glossata</taxon>
        <taxon>Ditrysia</taxon>
        <taxon>Tortricoidea</taxon>
        <taxon>Tortricidae</taxon>
        <taxon>Tortricinae</taxon>
        <taxon>Choristoneura</taxon>
    </lineage>
</organism>
<evidence type="ECO:0000313" key="1">
    <source>
        <dbReference type="EMBL" id="KAI8441122.1"/>
    </source>
</evidence>
<reference evidence="1 2" key="1">
    <citation type="journal article" date="2022" name="Genome Biol. Evol.">
        <title>The Spruce Budworm Genome: Reconstructing the Evolutionary History of Antifreeze Proteins.</title>
        <authorList>
            <person name="Beliveau C."/>
            <person name="Gagne P."/>
            <person name="Picq S."/>
            <person name="Vernygora O."/>
            <person name="Keeling C.I."/>
            <person name="Pinkney K."/>
            <person name="Doucet D."/>
            <person name="Wen F."/>
            <person name="Johnston J.S."/>
            <person name="Maaroufi H."/>
            <person name="Boyle B."/>
            <person name="Laroche J."/>
            <person name="Dewar K."/>
            <person name="Juretic N."/>
            <person name="Blackburn G."/>
            <person name="Nisole A."/>
            <person name="Brunet B."/>
            <person name="Brandao M."/>
            <person name="Lumley L."/>
            <person name="Duan J."/>
            <person name="Quan G."/>
            <person name="Lucarotti C.J."/>
            <person name="Roe A.D."/>
            <person name="Sperling F.A.H."/>
            <person name="Levesque R.C."/>
            <person name="Cusson M."/>
        </authorList>
    </citation>
    <scope>NUCLEOTIDE SEQUENCE [LARGE SCALE GENOMIC DNA]</scope>
    <source>
        <strain evidence="1">Glfc:IPQL:Cfum</strain>
    </source>
</reference>
<sequence>MHDSEVDNLKSELDHEKSCRESAAWQNSDLEKQIVSVQEDLRKADYAWEYDDDLDREDTKHKQLLDSIDELRAELPIWKEKLKNAKICGPDCKLKHDDLNINLDILTPVHTICIIFLNTIGWELGLGSAQVTTVFLVGLQWTVSATLSRHAALNDILEGRSLVPTFRLLWSPRLYGAMASALTECVWDATYLYRHPGGVLPTSNYQTCRGGGRRPGTPQLKRFERIKTDLLSTLRSKEWRLDSESKLFVRVNDQRTYLQNELLICQNNIMRLQRNSSYWQNISRRADERVLDPKRGPIKRVLGNQRLPPIAT</sequence>
<evidence type="ECO:0000313" key="2">
    <source>
        <dbReference type="Proteomes" id="UP001064048"/>
    </source>
</evidence>
<proteinExistence type="predicted"/>
<protein>
    <submittedName>
        <fullName evidence="1">Uncharacterized protein</fullName>
    </submittedName>
</protein>
<dbReference type="Proteomes" id="UP001064048">
    <property type="component" value="Chromosome 15"/>
</dbReference>